<evidence type="ECO:0000313" key="3">
    <source>
        <dbReference type="Proteomes" id="UP001500908"/>
    </source>
</evidence>
<dbReference type="Proteomes" id="UP001500908">
    <property type="component" value="Unassembled WGS sequence"/>
</dbReference>
<dbReference type="EMBL" id="BAABDD010000047">
    <property type="protein sequence ID" value="GAA3765507.1"/>
    <property type="molecule type" value="Genomic_DNA"/>
</dbReference>
<organism evidence="2 3">
    <name type="scientific">Salinactinospora qingdaonensis</name>
    <dbReference type="NCBI Taxonomy" id="702744"/>
    <lineage>
        <taxon>Bacteria</taxon>
        <taxon>Bacillati</taxon>
        <taxon>Actinomycetota</taxon>
        <taxon>Actinomycetes</taxon>
        <taxon>Streptosporangiales</taxon>
        <taxon>Nocardiopsidaceae</taxon>
        <taxon>Salinactinospora</taxon>
    </lineage>
</organism>
<reference evidence="3" key="1">
    <citation type="journal article" date="2019" name="Int. J. Syst. Evol. Microbiol.">
        <title>The Global Catalogue of Microorganisms (GCM) 10K type strain sequencing project: providing services to taxonomists for standard genome sequencing and annotation.</title>
        <authorList>
            <consortium name="The Broad Institute Genomics Platform"/>
            <consortium name="The Broad Institute Genome Sequencing Center for Infectious Disease"/>
            <person name="Wu L."/>
            <person name="Ma J."/>
        </authorList>
    </citation>
    <scope>NUCLEOTIDE SEQUENCE [LARGE SCALE GENOMIC DNA]</scope>
    <source>
        <strain evidence="3">JCM 17137</strain>
    </source>
</reference>
<keyword evidence="1" id="KW-1133">Transmembrane helix</keyword>
<keyword evidence="1" id="KW-0472">Membrane</keyword>
<keyword evidence="1" id="KW-0812">Transmembrane</keyword>
<accession>A0ABP7GGY0</accession>
<gene>
    <name evidence="2" type="ORF">GCM10022402_48460</name>
</gene>
<feature type="transmembrane region" description="Helical" evidence="1">
    <location>
        <begin position="6"/>
        <end position="32"/>
    </location>
</feature>
<keyword evidence="3" id="KW-1185">Reference proteome</keyword>
<evidence type="ECO:0000313" key="2">
    <source>
        <dbReference type="EMBL" id="GAA3765507.1"/>
    </source>
</evidence>
<protein>
    <submittedName>
        <fullName evidence="2">Uncharacterized protein</fullName>
    </submittedName>
</protein>
<dbReference type="RefSeq" id="WP_344977093.1">
    <property type="nucleotide sequence ID" value="NZ_BAABDD010000047.1"/>
</dbReference>
<name>A0ABP7GGY0_9ACTN</name>
<proteinExistence type="predicted"/>
<comment type="caution">
    <text evidence="2">The sequence shown here is derived from an EMBL/GenBank/DDBJ whole genome shotgun (WGS) entry which is preliminary data.</text>
</comment>
<evidence type="ECO:0000256" key="1">
    <source>
        <dbReference type="SAM" id="Phobius"/>
    </source>
</evidence>
<sequence length="182" mass="20343">MSDTLVVTLSVLFSLTLVSALFLAISATLLLVSQLRSARLSLAALETSPTMEELLDQRIAALDELIDTYRSSETMATKRIERAEHSDRRDHAIFTADAADLVKRIRFTDDDVELLVRDLVEEGVLSDSLEILDGSHLSPYETRRLESLLQVIATGREYARRAELLAVESDYFGVLPPEPHSR</sequence>